<evidence type="ECO:0000256" key="7">
    <source>
        <dbReference type="ARBA" id="ARBA00023002"/>
    </source>
</evidence>
<dbReference type="PROSITE" id="PS51176">
    <property type="entry name" value="PDH_ADH"/>
    <property type="match status" value="1"/>
</dbReference>
<evidence type="ECO:0000256" key="2">
    <source>
        <dbReference type="ARBA" id="ARBA00001911"/>
    </source>
</evidence>
<dbReference type="GO" id="GO:0005737">
    <property type="term" value="C:cytoplasm"/>
    <property type="evidence" value="ECO:0007669"/>
    <property type="project" value="InterPro"/>
</dbReference>
<evidence type="ECO:0000256" key="3">
    <source>
        <dbReference type="ARBA" id="ARBA00003485"/>
    </source>
</evidence>
<dbReference type="GO" id="GO:0006571">
    <property type="term" value="P:tyrosine biosynthetic process"/>
    <property type="evidence" value="ECO:0007669"/>
    <property type="project" value="InterPro"/>
</dbReference>
<evidence type="ECO:0000256" key="6">
    <source>
        <dbReference type="ARBA" id="ARBA00022605"/>
    </source>
</evidence>
<dbReference type="SUPFAM" id="SSF56796">
    <property type="entry name" value="Dehydroquinate synthase-like"/>
    <property type="match status" value="1"/>
</dbReference>
<keyword evidence="14" id="KW-1185">Reference proteome</keyword>
<reference evidence="13 14" key="2">
    <citation type="submission" date="2019-05" db="EMBL/GenBank/DDBJ databases">
        <authorList>
            <person name="Suflita J.M."/>
            <person name="Marks C.R."/>
        </authorList>
    </citation>
    <scope>NUCLEOTIDE SEQUENCE [LARGE SCALE GENOMIC DNA]</scope>
    <source>
        <strain evidence="13 14">ALDC</strain>
    </source>
</reference>
<comment type="catalytic activity">
    <reaction evidence="1">
        <text>7-phospho-2-dehydro-3-deoxy-D-arabino-heptonate = 3-dehydroquinate + phosphate</text>
        <dbReference type="Rhea" id="RHEA:21968"/>
        <dbReference type="ChEBI" id="CHEBI:32364"/>
        <dbReference type="ChEBI" id="CHEBI:43474"/>
        <dbReference type="ChEBI" id="CHEBI:58394"/>
        <dbReference type="EC" id="4.2.3.4"/>
    </reaction>
</comment>
<dbReference type="SUPFAM" id="SSF48179">
    <property type="entry name" value="6-phosphogluconate dehydrogenase C-terminal domain-like"/>
    <property type="match status" value="1"/>
</dbReference>
<dbReference type="Gene3D" id="3.40.50.1970">
    <property type="match status" value="1"/>
</dbReference>
<dbReference type="InterPro" id="IPR008927">
    <property type="entry name" value="6-PGluconate_DH-like_C_sf"/>
</dbReference>
<keyword evidence="6" id="KW-0028">Amino-acid biosynthesis</keyword>
<protein>
    <recommendedName>
        <fullName evidence="5 11">3-dehydroquinate synthase</fullName>
        <ecNumber evidence="5 11">4.2.3.4</ecNumber>
    </recommendedName>
</protein>
<dbReference type="InterPro" id="IPR050071">
    <property type="entry name" value="Dehydroquinate_synthase"/>
</dbReference>
<dbReference type="Pfam" id="PF20463">
    <property type="entry name" value="PDH_C"/>
    <property type="match status" value="1"/>
</dbReference>
<dbReference type="Pfam" id="PF02153">
    <property type="entry name" value="PDH_N"/>
    <property type="match status" value="1"/>
</dbReference>
<evidence type="ECO:0000256" key="10">
    <source>
        <dbReference type="ARBA" id="ARBA00023239"/>
    </source>
</evidence>
<keyword evidence="10 13" id="KW-0456">Lyase</keyword>
<keyword evidence="7" id="KW-0560">Oxidoreductase</keyword>
<dbReference type="InterPro" id="IPR056179">
    <property type="entry name" value="DHQS_C"/>
</dbReference>
<dbReference type="Gene3D" id="1.10.3660.10">
    <property type="entry name" value="6-phosphogluconate dehydrogenase C-terminal like domain"/>
    <property type="match status" value="1"/>
</dbReference>
<dbReference type="AlphaFoldDB" id="A0A4P8KZM1"/>
<dbReference type="RefSeq" id="WP_137422976.1">
    <property type="nucleotide sequence ID" value="NZ_CP040098.1"/>
</dbReference>
<feature type="domain" description="Prephenate/arogenate dehydrogenase" evidence="12">
    <location>
        <begin position="15"/>
        <end position="279"/>
    </location>
</feature>
<evidence type="ECO:0000256" key="1">
    <source>
        <dbReference type="ARBA" id="ARBA00001393"/>
    </source>
</evidence>
<dbReference type="Gene3D" id="3.40.50.720">
    <property type="entry name" value="NAD(P)-binding Rossmann-like Domain"/>
    <property type="match status" value="1"/>
</dbReference>
<dbReference type="GO" id="GO:0008977">
    <property type="term" value="F:prephenate dehydrogenase (NAD+) activity"/>
    <property type="evidence" value="ECO:0007669"/>
    <property type="project" value="InterPro"/>
</dbReference>
<evidence type="ECO:0000256" key="9">
    <source>
        <dbReference type="ARBA" id="ARBA00023141"/>
    </source>
</evidence>
<dbReference type="SUPFAM" id="SSF51735">
    <property type="entry name" value="NAD(P)-binding Rossmann-fold domains"/>
    <property type="match status" value="1"/>
</dbReference>
<dbReference type="Proteomes" id="UP000298602">
    <property type="component" value="Chromosome"/>
</dbReference>
<dbReference type="InterPro" id="IPR016037">
    <property type="entry name" value="DHQ_synth_AroB"/>
</dbReference>
<dbReference type="GO" id="GO:0009423">
    <property type="term" value="P:chorismate biosynthetic process"/>
    <property type="evidence" value="ECO:0007669"/>
    <property type="project" value="UniProtKB-UniRule"/>
</dbReference>
<dbReference type="GO" id="GO:0003856">
    <property type="term" value="F:3-dehydroquinate synthase activity"/>
    <property type="evidence" value="ECO:0007669"/>
    <property type="project" value="UniProtKB-UniRule"/>
</dbReference>
<dbReference type="GO" id="GO:0004665">
    <property type="term" value="F:prephenate dehydrogenase (NADP+) activity"/>
    <property type="evidence" value="ECO:0007669"/>
    <property type="project" value="InterPro"/>
</dbReference>
<dbReference type="InterPro" id="IPR036291">
    <property type="entry name" value="NAD(P)-bd_dom_sf"/>
</dbReference>
<proteinExistence type="predicted"/>
<evidence type="ECO:0000259" key="12">
    <source>
        <dbReference type="PROSITE" id="PS51176"/>
    </source>
</evidence>
<gene>
    <name evidence="13" type="primary">aroB</name>
    <name evidence="13" type="ORF">FDQ92_01595</name>
</gene>
<dbReference type="InterPro" id="IPR030960">
    <property type="entry name" value="DHQS/DOIS_N"/>
</dbReference>
<comment type="pathway">
    <text evidence="4">Metabolic intermediate biosynthesis; chorismate biosynthesis; chorismate from D-erythrose 4-phosphate and phosphoenolpyruvate: step 2/7.</text>
</comment>
<dbReference type="GO" id="GO:0070403">
    <property type="term" value="F:NAD+ binding"/>
    <property type="evidence" value="ECO:0007669"/>
    <property type="project" value="InterPro"/>
</dbReference>
<comment type="function">
    <text evidence="3">Catalyzes the conversion of 3-deoxy-D-arabino-heptulosonate 7-phosphate (DAHP) to dehydroquinate (DHQ).</text>
</comment>
<dbReference type="PANTHER" id="PTHR43622">
    <property type="entry name" value="3-DEHYDROQUINATE SYNTHASE"/>
    <property type="match status" value="1"/>
</dbReference>
<dbReference type="Pfam" id="PF01761">
    <property type="entry name" value="DHQ_synthase"/>
    <property type="match status" value="1"/>
</dbReference>
<evidence type="ECO:0000256" key="5">
    <source>
        <dbReference type="ARBA" id="ARBA00013031"/>
    </source>
</evidence>
<dbReference type="CDD" id="cd08195">
    <property type="entry name" value="DHQS"/>
    <property type="match status" value="1"/>
</dbReference>
<evidence type="ECO:0000313" key="14">
    <source>
        <dbReference type="Proteomes" id="UP000298602"/>
    </source>
</evidence>
<keyword evidence="9" id="KW-0057">Aromatic amino acid biosynthesis</keyword>
<accession>A0A4P8KZM1</accession>
<reference evidence="13 14" key="1">
    <citation type="submission" date="2019-05" db="EMBL/GenBank/DDBJ databases">
        <title>The Complete Genome Sequence of the n-alkane-degrading Desulfoglaeba alkanexedens ALDC reveals multiple alkylsuccinate synthase gene clusters.</title>
        <authorList>
            <person name="Callaghan A.V."/>
            <person name="Davidova I.A."/>
            <person name="Duncan K.E."/>
            <person name="Morris B."/>
            <person name="McInerney M.J."/>
        </authorList>
    </citation>
    <scope>NUCLEOTIDE SEQUENCE [LARGE SCALE GENOMIC DNA]</scope>
    <source>
        <strain evidence="13 14">ALDC</strain>
    </source>
</reference>
<evidence type="ECO:0000256" key="8">
    <source>
        <dbReference type="ARBA" id="ARBA00023027"/>
    </source>
</evidence>
<dbReference type="OrthoDB" id="9806583at2"/>
<dbReference type="KEGG" id="dax:FDQ92_01595"/>
<evidence type="ECO:0000313" key="13">
    <source>
        <dbReference type="EMBL" id="QCQ21006.1"/>
    </source>
</evidence>
<dbReference type="EMBL" id="CP040098">
    <property type="protein sequence ID" value="QCQ21006.1"/>
    <property type="molecule type" value="Genomic_DNA"/>
</dbReference>
<dbReference type="Gene3D" id="1.20.1090.10">
    <property type="entry name" value="Dehydroquinate synthase-like - alpha domain"/>
    <property type="match status" value="1"/>
</dbReference>
<dbReference type="InterPro" id="IPR046825">
    <property type="entry name" value="PDH_C"/>
</dbReference>
<keyword evidence="8" id="KW-0520">NAD</keyword>
<organism evidence="13 14">
    <name type="scientific">Desulfoglaeba alkanexedens ALDC</name>
    <dbReference type="NCBI Taxonomy" id="980445"/>
    <lineage>
        <taxon>Bacteria</taxon>
        <taxon>Pseudomonadati</taxon>
        <taxon>Thermodesulfobacteriota</taxon>
        <taxon>Syntrophobacteria</taxon>
        <taxon>Syntrophobacterales</taxon>
        <taxon>Syntrophobacteraceae</taxon>
        <taxon>Desulfoglaeba</taxon>
    </lineage>
</organism>
<dbReference type="PANTHER" id="PTHR43622:SF7">
    <property type="entry name" value="3-DEHYDROQUINATE SYNTHASE, CHLOROPLASTIC"/>
    <property type="match status" value="1"/>
</dbReference>
<evidence type="ECO:0000256" key="11">
    <source>
        <dbReference type="NCBIfam" id="TIGR01357"/>
    </source>
</evidence>
<dbReference type="Pfam" id="PF24621">
    <property type="entry name" value="DHQS_C"/>
    <property type="match status" value="1"/>
</dbReference>
<comment type="cofactor">
    <cofactor evidence="2">
        <name>NAD(+)</name>
        <dbReference type="ChEBI" id="CHEBI:57540"/>
    </cofactor>
</comment>
<name>A0A4P8KZM1_9BACT</name>
<sequence>MQKGASGDFTWPRFPLVGIVGGLGAMGRLFHRFFRSRGCEVLISDRATSPANEEVVTRADVVLFSLPLQNAEEIIRPLVSLTRPGQLLVDICSLKVDVMKTMEASPASVVGLHPMFGPYVSTVSGQTMIVCPGKRVARDAWEWLTRTLESEGLKLHVCTPEEHDRMMTVIQLLPHLTTVVLGHTLRRLRVDVAESLNYTSPIYRLEVDLIGRIFAQDPALYGAIGMDNPFKAEALEALQDAFLQTVDQMKRSDREAFARTFRDTADFFGDFCRQALEETNRLLDWHNGRKNSNPGRLGCRIVFPEGIEEAGLAAHSEDASTSRVWIESQSFSRLKELLHRHFARFEPVAVVDAALQEHLGTELESLGREVPTIFWEAKESEKRLASVERLAEDMVRQGAHRGSILVAVGGGVTGDVVGFLAAVYMRGIPVIQVPTTLLAQVDSCLGGKTGVDLPSGKNLVGSFHHPAGVLVDPFVCRSLPEAEWQNGMAEVIKYGLLDSEDLFGNLEDLVSRAPSRRAGYPLPDSVTERIVRRCLAIKARIVMEDERDFGLRQLLNLGHTGGHAIEVLSDYSVPHGQAVALGMRVAVRLGTLLGKTEPSLEHRLVSVLEGFGLPIRSPLEAPPAALVQALMKDKKKDARGPVWIIPKAPGEVERVRDIPQELVVKAFEVVAGKA</sequence>
<dbReference type="NCBIfam" id="TIGR01357">
    <property type="entry name" value="aroB"/>
    <property type="match status" value="1"/>
</dbReference>
<dbReference type="InterPro" id="IPR003099">
    <property type="entry name" value="Prephen_DH"/>
</dbReference>
<evidence type="ECO:0000256" key="4">
    <source>
        <dbReference type="ARBA" id="ARBA00004661"/>
    </source>
</evidence>
<dbReference type="EC" id="4.2.3.4" evidence="5 11"/>
<dbReference type="InterPro" id="IPR046826">
    <property type="entry name" value="PDH_N"/>
</dbReference>